<evidence type="ECO:0000313" key="3">
    <source>
        <dbReference type="Proteomes" id="UP001285908"/>
    </source>
</evidence>
<evidence type="ECO:0000256" key="1">
    <source>
        <dbReference type="SAM" id="MobiDB-lite"/>
    </source>
</evidence>
<organism evidence="2 3">
    <name type="scientific">Neurospora hispaniola</name>
    <dbReference type="NCBI Taxonomy" id="588809"/>
    <lineage>
        <taxon>Eukaryota</taxon>
        <taxon>Fungi</taxon>
        <taxon>Dikarya</taxon>
        <taxon>Ascomycota</taxon>
        <taxon>Pezizomycotina</taxon>
        <taxon>Sordariomycetes</taxon>
        <taxon>Sordariomycetidae</taxon>
        <taxon>Sordariales</taxon>
        <taxon>Sordariaceae</taxon>
        <taxon>Neurospora</taxon>
    </lineage>
</organism>
<dbReference type="PANTHER" id="PTHR39475:SF1">
    <property type="entry name" value="CONIDIATION-SPECIFIC PROTEIN 6"/>
    <property type="match status" value="1"/>
</dbReference>
<protein>
    <submittedName>
        <fullName evidence="2">Uncharacterized protein</fullName>
    </submittedName>
</protein>
<feature type="compositionally biased region" description="Basic and acidic residues" evidence="1">
    <location>
        <begin position="246"/>
        <end position="260"/>
    </location>
</feature>
<feature type="compositionally biased region" description="Basic and acidic residues" evidence="1">
    <location>
        <begin position="269"/>
        <end position="283"/>
    </location>
</feature>
<feature type="region of interest" description="Disordered" evidence="1">
    <location>
        <begin position="239"/>
        <end position="295"/>
    </location>
</feature>
<reference evidence="2 3" key="1">
    <citation type="journal article" date="2023" name="Mol. Phylogenet. Evol.">
        <title>Genome-scale phylogeny and comparative genomics of the fungal order Sordariales.</title>
        <authorList>
            <person name="Hensen N."/>
            <person name="Bonometti L."/>
            <person name="Westerberg I."/>
            <person name="Brannstrom I.O."/>
            <person name="Guillou S."/>
            <person name="Cros-Aarteil S."/>
            <person name="Calhoun S."/>
            <person name="Haridas S."/>
            <person name="Kuo A."/>
            <person name="Mondo S."/>
            <person name="Pangilinan J."/>
            <person name="Riley R."/>
            <person name="LaButti K."/>
            <person name="Andreopoulos B."/>
            <person name="Lipzen A."/>
            <person name="Chen C."/>
            <person name="Yan M."/>
            <person name="Daum C."/>
            <person name="Ng V."/>
            <person name="Clum A."/>
            <person name="Steindorff A."/>
            <person name="Ohm R.A."/>
            <person name="Martin F."/>
            <person name="Silar P."/>
            <person name="Natvig D.O."/>
            <person name="Lalanne C."/>
            <person name="Gautier V."/>
            <person name="Ament-Velasquez S.L."/>
            <person name="Kruys A."/>
            <person name="Hutchinson M.I."/>
            <person name="Powell A.J."/>
            <person name="Barry K."/>
            <person name="Miller A.N."/>
            <person name="Grigoriev I.V."/>
            <person name="Debuchy R."/>
            <person name="Gladieux P."/>
            <person name="Hiltunen Thoren M."/>
            <person name="Johannesson H."/>
        </authorList>
    </citation>
    <scope>NUCLEOTIDE SEQUENCE [LARGE SCALE GENOMIC DNA]</scope>
    <source>
        <strain evidence="2 3">FGSC 10403</strain>
    </source>
</reference>
<dbReference type="EMBL" id="JAULSX010000004">
    <property type="protein sequence ID" value="KAK3492497.1"/>
    <property type="molecule type" value="Genomic_DNA"/>
</dbReference>
<feature type="region of interest" description="Disordered" evidence="1">
    <location>
        <begin position="190"/>
        <end position="215"/>
    </location>
</feature>
<name>A0AAJ0MRR2_9PEZI</name>
<comment type="caution">
    <text evidence="2">The sequence shown here is derived from an EMBL/GenBank/DDBJ whole genome shotgun (WGS) entry which is preliminary data.</text>
</comment>
<feature type="compositionally biased region" description="Polar residues" evidence="1">
    <location>
        <begin position="285"/>
        <end position="295"/>
    </location>
</feature>
<keyword evidence="3" id="KW-1185">Reference proteome</keyword>
<feature type="region of interest" description="Disordered" evidence="1">
    <location>
        <begin position="1"/>
        <end position="20"/>
    </location>
</feature>
<dbReference type="GeneID" id="87875839"/>
<evidence type="ECO:0000313" key="2">
    <source>
        <dbReference type="EMBL" id="KAK3492497.1"/>
    </source>
</evidence>
<accession>A0AAJ0MRR2</accession>
<dbReference type="Proteomes" id="UP001285908">
    <property type="component" value="Unassembled WGS sequence"/>
</dbReference>
<dbReference type="PANTHER" id="PTHR39475">
    <property type="entry name" value="CONIDIATION-SPECIFIC PROTEIN 6"/>
    <property type="match status" value="1"/>
</dbReference>
<proteinExistence type="predicted"/>
<dbReference type="AlphaFoldDB" id="A0AAJ0MRR2"/>
<feature type="region of interest" description="Disordered" evidence="1">
    <location>
        <begin position="419"/>
        <end position="451"/>
    </location>
</feature>
<gene>
    <name evidence="2" type="ORF">B0T23DRAFT_395850</name>
</gene>
<sequence>MPSSSAASSPSTTTSPTLPSITHSLLQTSLSLKRDFRFLKLTVRVSDSKRSSLEIAFDASETHKLLRTSLARLNSATRCFIRDANVLLDEEVNRSFDAYLRRSDFYSGIHREQEEGQEGEEEGWHVLDMTAEEKETRRELRRVLGVVEDLRGVFLKKAGKYVLKGGKGKVKQDDDGEVDDLGDLVGVLGKLNEDGDGEDDEGKDGKASSLAPDDNSVVVCNNTFTVVVTTGIRSRHWSPFPPPHHHPMDTHHRSSVDRRPYLSISPTEKLLRPKGTFDRKEEIEQSTLSQTNIPQNHLSRTNAQTHHTPSQVFHPSITIIMSYAGHSKVGFPNIYEDGDQRNVPTDEVDNLVQHSGKNIKAYRPREQAAALNEHLVEETQKLREEAMKKDPTRAAELHGNKPCKGALIDKELAEEDAAELRKKEQKLKQGIAGATHFKNKHHHRKNEEEEQ</sequence>
<dbReference type="RefSeq" id="XP_062692955.1">
    <property type="nucleotide sequence ID" value="XM_062838217.1"/>
</dbReference>